<accession>A0A5C6FMI8</accession>
<gene>
    <name evidence="1" type="ORF">V7x_51200</name>
</gene>
<protein>
    <recommendedName>
        <fullName evidence="3">Glycosyl transferase family 11</fullName>
    </recommendedName>
</protein>
<proteinExistence type="predicted"/>
<dbReference type="Gene3D" id="3.40.50.11350">
    <property type="match status" value="1"/>
</dbReference>
<evidence type="ECO:0000313" key="2">
    <source>
        <dbReference type="Proteomes" id="UP000316476"/>
    </source>
</evidence>
<dbReference type="AlphaFoldDB" id="A0A5C6FMI8"/>
<organism evidence="1 2">
    <name type="scientific">Crateriforma conspicua</name>
    <dbReference type="NCBI Taxonomy" id="2527996"/>
    <lineage>
        <taxon>Bacteria</taxon>
        <taxon>Pseudomonadati</taxon>
        <taxon>Planctomycetota</taxon>
        <taxon>Planctomycetia</taxon>
        <taxon>Planctomycetales</taxon>
        <taxon>Planctomycetaceae</taxon>
        <taxon>Crateriforma</taxon>
    </lineage>
</organism>
<evidence type="ECO:0008006" key="3">
    <source>
        <dbReference type="Google" id="ProtNLM"/>
    </source>
</evidence>
<evidence type="ECO:0000313" key="1">
    <source>
        <dbReference type="EMBL" id="TWU63380.1"/>
    </source>
</evidence>
<dbReference type="EMBL" id="SJPZ01000002">
    <property type="protein sequence ID" value="TWU63380.1"/>
    <property type="molecule type" value="Genomic_DNA"/>
</dbReference>
<name>A0A5C6FMI8_9PLAN</name>
<dbReference type="Proteomes" id="UP000316476">
    <property type="component" value="Unassembled WGS sequence"/>
</dbReference>
<comment type="caution">
    <text evidence="1">The sequence shown here is derived from an EMBL/GenBank/DDBJ whole genome shotgun (WGS) entry which is preliminary data.</text>
</comment>
<sequence>MILIGKRPGRLGNGLNLFAHFIAFSVQHDCPLANPAFFEYAHLFEGTYRSGLACPFPAKPASMVPAPWVRNVSYRGLHVVLASLNDTGMVRWPLRIHSIDLTKDCDLESDDFLRRVREGNLVVRGYRFRCPNLVRRHINVIRDFFRPIEIYRRQIDASLQVARDGCDVLIGTHIRQTDYQKFMNGDWFYPVARYHAWMRDLANQFPGQRVRFLVCSDGKLSADDFPDVDITINRGSPIVDMYSLAGCDYLIGPPSSFSGWASMYGDVPLRVLHPHDRHIGRNEFRVSGDVDFAPTTAAA</sequence>
<dbReference type="OrthoDB" id="257809at2"/>
<reference evidence="1 2" key="1">
    <citation type="submission" date="2019-02" db="EMBL/GenBank/DDBJ databases">
        <title>Deep-cultivation of Planctomycetes and their phenomic and genomic characterization uncovers novel biology.</title>
        <authorList>
            <person name="Wiegand S."/>
            <person name="Jogler M."/>
            <person name="Boedeker C."/>
            <person name="Pinto D."/>
            <person name="Vollmers J."/>
            <person name="Rivas-Marin E."/>
            <person name="Kohn T."/>
            <person name="Peeters S.H."/>
            <person name="Heuer A."/>
            <person name="Rast P."/>
            <person name="Oberbeckmann S."/>
            <person name="Bunk B."/>
            <person name="Jeske O."/>
            <person name="Meyerdierks A."/>
            <person name="Storesund J.E."/>
            <person name="Kallscheuer N."/>
            <person name="Luecker S."/>
            <person name="Lage O.M."/>
            <person name="Pohl T."/>
            <person name="Merkel B.J."/>
            <person name="Hornburger P."/>
            <person name="Mueller R.-W."/>
            <person name="Bruemmer F."/>
            <person name="Labrenz M."/>
            <person name="Spormann A.M."/>
            <person name="Op Den Camp H."/>
            <person name="Overmann J."/>
            <person name="Amann R."/>
            <person name="Jetten M.S.M."/>
            <person name="Mascher T."/>
            <person name="Medema M.H."/>
            <person name="Devos D.P."/>
            <person name="Kaster A.-K."/>
            <person name="Ovreas L."/>
            <person name="Rohde M."/>
            <person name="Galperin M.Y."/>
            <person name="Jogler C."/>
        </authorList>
    </citation>
    <scope>NUCLEOTIDE SEQUENCE [LARGE SCALE GENOMIC DNA]</scope>
    <source>
        <strain evidence="1 2">V7</strain>
    </source>
</reference>
<dbReference type="RefSeq" id="WP_146415997.1">
    <property type="nucleotide sequence ID" value="NZ_SJPZ01000002.1"/>
</dbReference>